<dbReference type="GO" id="GO:0043565">
    <property type="term" value="F:sequence-specific DNA binding"/>
    <property type="evidence" value="ECO:0007669"/>
    <property type="project" value="InterPro"/>
</dbReference>
<dbReference type="GO" id="GO:0003700">
    <property type="term" value="F:DNA-binding transcription factor activity"/>
    <property type="evidence" value="ECO:0007669"/>
    <property type="project" value="InterPro"/>
</dbReference>
<evidence type="ECO:0000313" key="6">
    <source>
        <dbReference type="Proteomes" id="UP000298649"/>
    </source>
</evidence>
<dbReference type="Gene3D" id="1.10.10.60">
    <property type="entry name" value="Homeodomain-like"/>
    <property type="match status" value="2"/>
</dbReference>
<dbReference type="PROSITE" id="PS01124">
    <property type="entry name" value="HTH_ARAC_FAMILY_2"/>
    <property type="match status" value="1"/>
</dbReference>
<dbReference type="PANTHER" id="PTHR46796">
    <property type="entry name" value="HTH-TYPE TRANSCRIPTIONAL ACTIVATOR RHAS-RELATED"/>
    <property type="match status" value="1"/>
</dbReference>
<dbReference type="InterPro" id="IPR018060">
    <property type="entry name" value="HTH_AraC"/>
</dbReference>
<dbReference type="EMBL" id="CP039925">
    <property type="protein sequence ID" value="QCL98242.1"/>
    <property type="molecule type" value="Genomic_DNA"/>
</dbReference>
<dbReference type="InterPro" id="IPR020449">
    <property type="entry name" value="Tscrpt_reg_AraC-type_HTH"/>
</dbReference>
<dbReference type="Proteomes" id="UP000298649">
    <property type="component" value="Plasmid pAtCFBP7129b"/>
</dbReference>
<gene>
    <name evidence="5" type="ORF">CFBP7129_29175</name>
</gene>
<dbReference type="InterPro" id="IPR009057">
    <property type="entry name" value="Homeodomain-like_sf"/>
</dbReference>
<protein>
    <submittedName>
        <fullName evidence="5">Helix-turn-helix transcriptional regulator</fullName>
    </submittedName>
</protein>
<evidence type="ECO:0000313" key="5">
    <source>
        <dbReference type="EMBL" id="QCL98242.1"/>
    </source>
</evidence>
<accession>A0A4D7Z2Y4</accession>
<keyword evidence="1" id="KW-0805">Transcription regulation</keyword>
<organism evidence="5 6">
    <name type="scientific">Agrobacterium tumefaciens</name>
    <dbReference type="NCBI Taxonomy" id="358"/>
    <lineage>
        <taxon>Bacteria</taxon>
        <taxon>Pseudomonadati</taxon>
        <taxon>Pseudomonadota</taxon>
        <taxon>Alphaproteobacteria</taxon>
        <taxon>Hyphomicrobiales</taxon>
        <taxon>Rhizobiaceae</taxon>
        <taxon>Rhizobium/Agrobacterium group</taxon>
        <taxon>Agrobacterium</taxon>
        <taxon>Agrobacterium tumefaciens complex</taxon>
    </lineage>
</organism>
<keyword evidence="2" id="KW-0238">DNA-binding</keyword>
<dbReference type="SUPFAM" id="SSF46689">
    <property type="entry name" value="Homeodomain-like"/>
    <property type="match status" value="2"/>
</dbReference>
<dbReference type="PANTHER" id="PTHR46796:SF14">
    <property type="entry name" value="TRANSCRIPTIONAL REGULATORY PROTEIN"/>
    <property type="match status" value="1"/>
</dbReference>
<evidence type="ECO:0000256" key="2">
    <source>
        <dbReference type="ARBA" id="ARBA00023125"/>
    </source>
</evidence>
<geneLocation type="plasmid" evidence="6">
    <name>patcfbp7129b</name>
</geneLocation>
<sequence>MVSDHHLLLLNLRGNSERGDYFLDNRRAGFVARKPGAILFVPAGCSWHGWEIGASTAAYLSIMVHPAQLTSLTASPVTLPTLSPDLGFEDQVIMNAARGIGAEICERNSLSGMLVEAYVATIFVQMIRRQERCQNLLKGGLAAADLSRVVQKIEEGLAENVTLSQLAAVAGLSVPHFCRAFKRSFGCPPYEFIIRRRIERAKDHLRHSEMTITDIALACGFSTSSHFANSFRRQVGTTPQMYRAAWSNKAFG</sequence>
<name>A0A4D7Z2Y4_AGRTU</name>
<reference evidence="5 6" key="1">
    <citation type="submission" date="2019-04" db="EMBL/GenBank/DDBJ databases">
        <title>Complete genome sequence of Agrobacterium tumefaciens CFBP7129.</title>
        <authorList>
            <person name="Haryono M."/>
            <person name="Lin Y.-C."/>
            <person name="Lai E.-M."/>
            <person name="Kuo C.-H."/>
        </authorList>
    </citation>
    <scope>NUCLEOTIDE SEQUENCE [LARGE SCALE GENOMIC DNA]</scope>
    <source>
        <strain evidence="5 6">CFBP7129</strain>
        <plasmid evidence="6">patcfbp7129b</plasmid>
    </source>
</reference>
<evidence type="ECO:0000259" key="4">
    <source>
        <dbReference type="PROSITE" id="PS01124"/>
    </source>
</evidence>
<evidence type="ECO:0000256" key="3">
    <source>
        <dbReference type="ARBA" id="ARBA00023163"/>
    </source>
</evidence>
<evidence type="ECO:0000256" key="1">
    <source>
        <dbReference type="ARBA" id="ARBA00023015"/>
    </source>
</evidence>
<dbReference type="SMART" id="SM00342">
    <property type="entry name" value="HTH_ARAC"/>
    <property type="match status" value="1"/>
</dbReference>
<keyword evidence="3" id="KW-0804">Transcription</keyword>
<feature type="domain" description="HTH araC/xylS-type" evidence="4">
    <location>
        <begin position="147"/>
        <end position="245"/>
    </location>
</feature>
<dbReference type="InterPro" id="IPR050204">
    <property type="entry name" value="AraC_XylS_family_regulators"/>
</dbReference>
<dbReference type="Pfam" id="PF12833">
    <property type="entry name" value="HTH_18"/>
    <property type="match status" value="1"/>
</dbReference>
<dbReference type="AlphaFoldDB" id="A0A4D7Z2Y4"/>
<keyword evidence="5" id="KW-0614">Plasmid</keyword>
<dbReference type="InterPro" id="IPR018062">
    <property type="entry name" value="HTH_AraC-typ_CS"/>
</dbReference>
<dbReference type="PRINTS" id="PR00032">
    <property type="entry name" value="HTHARAC"/>
</dbReference>
<dbReference type="RefSeq" id="WP_137006491.1">
    <property type="nucleotide sequence ID" value="NZ_CP039925.1"/>
</dbReference>
<proteinExistence type="predicted"/>
<dbReference type="PROSITE" id="PS00041">
    <property type="entry name" value="HTH_ARAC_FAMILY_1"/>
    <property type="match status" value="1"/>
</dbReference>